<dbReference type="OrthoDB" id="2153661at2759"/>
<sequence length="576" mass="67996">MFSSRIIRLSRRSGRFDYQSKWIFHSTIRFKRHSRHGMTAEVGLKEMIVDKPPTEYMNIRQKLEKINYFDSKFIPKNVGLEKDDLFYRNFSKQKDKFSKSSSYINKDGEDLIEESSNQSYLDEDSYHQLQDLHQFTDDYVDSTIRLAYHYGIFRDLFFQEPYKLETMQEVIAANACDKLKTHLLQHHHMFYFSPLVPISARFLCEDKNQCLKSFQGNIIPNELGSEHPIINLNTSSINDRICFDQSSSSIVSINSGSEIDKNYYTLALVNLDSLFPDYGVCHWLLANIHQKNLVETEFDTIVRYLPIYSMRGFGYHRYVFVLFQHRNRLDNLKSIDDFDLFQRRFNALEFMADCSKLNNQTPLVPIGLTWFQTTWSDYCKSIFHEVLGMRSPTYEYVFPLEKTQFKQLQYPARTPFNIYLDMFRDPKEMSKEVLLERLKSIDPLKSYDTSLMYPSWSGQPELPHIYPISKDVPDWYKSVIRQKRAHLGRFRGLRASSAILPLNNNADLDRPLTPRASPKYRPLHVPNPYPDGKRRPKLLKDTQWAIPIPKHHSLRVEFPDNLNESDREKLEQTPKV</sequence>
<feature type="region of interest" description="Disordered" evidence="1">
    <location>
        <begin position="510"/>
        <end position="536"/>
    </location>
</feature>
<proteinExistence type="predicted"/>
<dbReference type="Gene3D" id="3.90.280.10">
    <property type="entry name" value="PEBP-like"/>
    <property type="match status" value="1"/>
</dbReference>
<accession>A0A834R5Q4</accession>
<dbReference type="EMBL" id="WVUK01000064">
    <property type="protein sequence ID" value="KAF7489472.1"/>
    <property type="molecule type" value="Genomic_DNA"/>
</dbReference>
<evidence type="ECO:0000256" key="1">
    <source>
        <dbReference type="SAM" id="MobiDB-lite"/>
    </source>
</evidence>
<dbReference type="AlphaFoldDB" id="A0A834R5Q4"/>
<organism evidence="2">
    <name type="scientific">Sarcoptes scabiei</name>
    <name type="common">Itch mite</name>
    <name type="synonym">Acarus scabiei</name>
    <dbReference type="NCBI Taxonomy" id="52283"/>
    <lineage>
        <taxon>Eukaryota</taxon>
        <taxon>Metazoa</taxon>
        <taxon>Ecdysozoa</taxon>
        <taxon>Arthropoda</taxon>
        <taxon>Chelicerata</taxon>
        <taxon>Arachnida</taxon>
        <taxon>Acari</taxon>
        <taxon>Acariformes</taxon>
        <taxon>Sarcoptiformes</taxon>
        <taxon>Astigmata</taxon>
        <taxon>Psoroptidia</taxon>
        <taxon>Sarcoptoidea</taxon>
        <taxon>Sarcoptidae</taxon>
        <taxon>Sarcoptinae</taxon>
        <taxon>Sarcoptes</taxon>
    </lineage>
</organism>
<dbReference type="SUPFAM" id="SSF49777">
    <property type="entry name" value="PEBP-like"/>
    <property type="match status" value="1"/>
</dbReference>
<dbReference type="Pfam" id="PF01161">
    <property type="entry name" value="PBP"/>
    <property type="match status" value="1"/>
</dbReference>
<reference evidence="3" key="3">
    <citation type="submission" date="2022-06" db="UniProtKB">
        <authorList>
            <consortium name="EnsemblMetazoa"/>
        </authorList>
    </citation>
    <scope>IDENTIFICATION</scope>
</reference>
<keyword evidence="4" id="KW-1185">Reference proteome</keyword>
<protein>
    <submittedName>
        <fullName evidence="2">39S ribosomal protein L38, mitochondrial</fullName>
    </submittedName>
</protein>
<dbReference type="Proteomes" id="UP000070412">
    <property type="component" value="Unassembled WGS sequence"/>
</dbReference>
<evidence type="ECO:0000313" key="3">
    <source>
        <dbReference type="EnsemblMetazoa" id="KAF7489472.1"/>
    </source>
</evidence>
<dbReference type="InterPro" id="IPR036610">
    <property type="entry name" value="PEBP-like_sf"/>
</dbReference>
<feature type="region of interest" description="Disordered" evidence="1">
    <location>
        <begin position="557"/>
        <end position="576"/>
    </location>
</feature>
<dbReference type="InterPro" id="IPR008914">
    <property type="entry name" value="PEBP"/>
</dbReference>
<evidence type="ECO:0000313" key="2">
    <source>
        <dbReference type="EMBL" id="KAF7489472.1"/>
    </source>
</evidence>
<keyword evidence="2" id="KW-0687">Ribonucleoprotein</keyword>
<reference evidence="2" key="2">
    <citation type="submission" date="2020-01" db="EMBL/GenBank/DDBJ databases">
        <authorList>
            <person name="Korhonen P.K.K."/>
            <person name="Guangxu M.G."/>
            <person name="Wang T.W."/>
            <person name="Stroehlein A.J.S."/>
            <person name="Young N.D."/>
            <person name="Ang C.-S.A."/>
            <person name="Fernando D.W.F."/>
            <person name="Lu H.L."/>
            <person name="Taylor S.T."/>
            <person name="Ehtesham M.E.M."/>
            <person name="Najaraj S.H.N."/>
            <person name="Harsha G.H.G."/>
            <person name="Madugundu A.M."/>
            <person name="Renuse S.R."/>
            <person name="Holt D.H."/>
            <person name="Pandey A.P."/>
            <person name="Papenfuss A.P."/>
            <person name="Gasser R.B.G."/>
            <person name="Fischer K.F."/>
        </authorList>
    </citation>
    <scope>NUCLEOTIDE SEQUENCE</scope>
    <source>
        <strain evidence="2">SSS_KF_BRIS2020</strain>
    </source>
</reference>
<keyword evidence="2" id="KW-0689">Ribosomal protein</keyword>
<dbReference type="GO" id="GO:0005840">
    <property type="term" value="C:ribosome"/>
    <property type="evidence" value="ECO:0007669"/>
    <property type="project" value="UniProtKB-KW"/>
</dbReference>
<name>A0A834R5Q4_SARSC</name>
<reference evidence="4" key="1">
    <citation type="journal article" date="2020" name="PLoS Negl. Trop. Dis.">
        <title>High-quality nuclear genome for Sarcoptes scabiei-A critical resource for a neglected parasite.</title>
        <authorList>
            <person name="Korhonen P.K."/>
            <person name="Gasser R.B."/>
            <person name="Ma G."/>
            <person name="Wang T."/>
            <person name="Stroehlein A.J."/>
            <person name="Young N.D."/>
            <person name="Ang C.S."/>
            <person name="Fernando D.D."/>
            <person name="Lu H.C."/>
            <person name="Taylor S."/>
            <person name="Reynolds S.L."/>
            <person name="Mofiz E."/>
            <person name="Najaraj S.H."/>
            <person name="Gowda H."/>
            <person name="Madugundu A."/>
            <person name="Renuse S."/>
            <person name="Holt D."/>
            <person name="Pandey A."/>
            <person name="Papenfuss A.T."/>
            <person name="Fischer K."/>
        </authorList>
    </citation>
    <scope>NUCLEOTIDE SEQUENCE [LARGE SCALE GENOMIC DNA]</scope>
</reference>
<gene>
    <name evidence="2" type="ORF">SSS_1207</name>
</gene>
<dbReference type="EnsemblMetazoa" id="SSS_1207s_mrna">
    <property type="protein sequence ID" value="KAF7489472.1"/>
    <property type="gene ID" value="SSS_1207"/>
</dbReference>
<evidence type="ECO:0000313" key="4">
    <source>
        <dbReference type="Proteomes" id="UP000070412"/>
    </source>
</evidence>